<dbReference type="KEGG" id="ccar:109072757"/>
<feature type="compositionally biased region" description="Polar residues" evidence="3">
    <location>
        <begin position="461"/>
        <end position="472"/>
    </location>
</feature>
<gene>
    <name evidence="6" type="primary">LOC109072757</name>
</gene>
<feature type="compositionally biased region" description="Acidic residues" evidence="3">
    <location>
        <begin position="197"/>
        <end position="207"/>
    </location>
</feature>
<dbReference type="GO" id="GO:0005737">
    <property type="term" value="C:cytoplasm"/>
    <property type="evidence" value="ECO:0007669"/>
    <property type="project" value="UniProtKB-ARBA"/>
</dbReference>
<evidence type="ECO:0000256" key="1">
    <source>
        <dbReference type="ARBA" id="ARBA00022999"/>
    </source>
</evidence>
<dbReference type="PROSITE" id="PS50001">
    <property type="entry name" value="SH2"/>
    <property type="match status" value="1"/>
</dbReference>
<evidence type="ECO:0000256" key="3">
    <source>
        <dbReference type="SAM" id="MobiDB-lite"/>
    </source>
</evidence>
<dbReference type="GeneID" id="109072757"/>
<organism evidence="6">
    <name type="scientific">Cyprinus carpio</name>
    <name type="common">Common carp</name>
    <dbReference type="NCBI Taxonomy" id="7962"/>
    <lineage>
        <taxon>Eukaryota</taxon>
        <taxon>Metazoa</taxon>
        <taxon>Chordata</taxon>
        <taxon>Craniata</taxon>
        <taxon>Vertebrata</taxon>
        <taxon>Euteleostomi</taxon>
        <taxon>Actinopterygii</taxon>
        <taxon>Neopterygii</taxon>
        <taxon>Teleostei</taxon>
        <taxon>Ostariophysi</taxon>
        <taxon>Cypriniformes</taxon>
        <taxon>Cyprinidae</taxon>
        <taxon>Cyprininae</taxon>
        <taxon>Cyprinus</taxon>
    </lineage>
</organism>
<feature type="compositionally biased region" description="Polar residues" evidence="3">
    <location>
        <begin position="426"/>
        <end position="446"/>
    </location>
</feature>
<feature type="signal peptide" evidence="4">
    <location>
        <begin position="1"/>
        <end position="16"/>
    </location>
</feature>
<evidence type="ECO:0000256" key="4">
    <source>
        <dbReference type="SAM" id="SignalP"/>
    </source>
</evidence>
<feature type="domain" description="SH2" evidence="5">
    <location>
        <begin position="489"/>
        <end position="596"/>
    </location>
</feature>
<protein>
    <submittedName>
        <fullName evidence="6">B-cell linker protein-like isoform X1</fullName>
    </submittedName>
</protein>
<feature type="region of interest" description="Disordered" evidence="3">
    <location>
        <begin position="167"/>
        <end position="479"/>
    </location>
</feature>
<accession>A0A9R0B833</accession>
<dbReference type="CDD" id="cd09929">
    <property type="entry name" value="SH2_BLNK_SLP-76"/>
    <property type="match status" value="1"/>
</dbReference>
<dbReference type="OrthoDB" id="10044490at2759"/>
<evidence type="ECO:0000313" key="6">
    <source>
        <dbReference type="RefSeq" id="XP_042625493.1"/>
    </source>
</evidence>
<feature type="compositionally biased region" description="Acidic residues" evidence="3">
    <location>
        <begin position="367"/>
        <end position="387"/>
    </location>
</feature>
<evidence type="ECO:0000259" key="5">
    <source>
        <dbReference type="PROSITE" id="PS50001"/>
    </source>
</evidence>
<dbReference type="PANTHER" id="PTHR14098:SF3">
    <property type="entry name" value="B-CELL LINKER PROTEIN"/>
    <property type="match status" value="1"/>
</dbReference>
<dbReference type="Proteomes" id="UP001155660">
    <property type="component" value="Chromosome A13"/>
</dbReference>
<dbReference type="SMART" id="SM00252">
    <property type="entry name" value="SH2"/>
    <property type="match status" value="1"/>
</dbReference>
<dbReference type="Pfam" id="PF00017">
    <property type="entry name" value="SH2"/>
    <property type="match status" value="1"/>
</dbReference>
<feature type="compositionally biased region" description="Basic and acidic residues" evidence="3">
    <location>
        <begin position="180"/>
        <end position="196"/>
    </location>
</feature>
<feature type="chain" id="PRO_5040424098" evidence="4">
    <location>
        <begin position="17"/>
        <end position="598"/>
    </location>
</feature>
<evidence type="ECO:0000256" key="2">
    <source>
        <dbReference type="PROSITE-ProRule" id="PRU00191"/>
    </source>
</evidence>
<sequence>MTGFLWLAAAVGRSSSSCISGNGAIAQLGTARYGKLLAAVMPVYPNNSHWCFSTCTNWHQQPRITSDQAAMKRRITDDTSHVMFSTLHTSKQHNMKECAEAVQRSRIDGCRFLMLSDGDLNKFSFIHRPQLQKMVQDIKKNDDSLFNRLKRFQTEQAANILKTGRNTLDRIKKKRPPKVPVRDYQGEAPDSDKDSDSDFDSDTYEDPQGEHDDSYEPPPRHEGHMKAFTVSPSITNPRGEYVDSCRDRPEKPNHPVHMQQRQKPPRPTHRSLREEDDGDYIEPEDERADDNYIDPTGKTPSKPPINRGAKPCGKSPDFCVVPDMKENSQSKTSRSNTTLQPNTQKAPPKASPRMNVKRPTTTQEPKSEDEYEVCDAEDSVNEGPEETTEARRPSVPLPLPRDLKKPNPAVIAKPNIPHRDSEATPIKTTPVTIPRSSPDTMPSPSATGFHRAKMPLPRQLPPQSRGTLPSDSRSARDAEEEAGVYKKVWYASSCDRKTAEDALIRSAKDGSFLLRKSSGVDAQQPYTLVVFYNSRVYNIPVRYITSTKQYALGKEKQGEERFSSVSDIVENHQKNPLVLVDSQSNTKDYTKLRHAVKP</sequence>
<dbReference type="RefSeq" id="XP_042625493.1">
    <property type="nucleotide sequence ID" value="XM_042769559.1"/>
</dbReference>
<dbReference type="GO" id="GO:0035556">
    <property type="term" value="P:intracellular signal transduction"/>
    <property type="evidence" value="ECO:0007669"/>
    <property type="project" value="TreeGrafter"/>
</dbReference>
<dbReference type="GO" id="GO:0007169">
    <property type="term" value="P:cell surface receptor protein tyrosine kinase signaling pathway"/>
    <property type="evidence" value="ECO:0007669"/>
    <property type="project" value="TreeGrafter"/>
</dbReference>
<feature type="compositionally biased region" description="Basic and acidic residues" evidence="3">
    <location>
        <begin position="240"/>
        <end position="253"/>
    </location>
</feature>
<feature type="compositionally biased region" description="Basic and acidic residues" evidence="3">
    <location>
        <begin position="208"/>
        <end position="225"/>
    </location>
</feature>
<keyword evidence="1 2" id="KW-0727">SH2 domain</keyword>
<reference evidence="6" key="1">
    <citation type="submission" date="2025-08" db="UniProtKB">
        <authorList>
            <consortium name="RefSeq"/>
        </authorList>
    </citation>
    <scope>IDENTIFICATION</scope>
    <source>
        <tissue evidence="6">Muscle</tissue>
    </source>
</reference>
<keyword evidence="4" id="KW-0732">Signal</keyword>
<dbReference type="InterPro" id="IPR000980">
    <property type="entry name" value="SH2"/>
</dbReference>
<proteinExistence type="predicted"/>
<feature type="compositionally biased region" description="Polar residues" evidence="3">
    <location>
        <begin position="329"/>
        <end position="345"/>
    </location>
</feature>
<dbReference type="PANTHER" id="PTHR14098">
    <property type="entry name" value="SH2 DOMAIN CONTAINING PROTEIN"/>
    <property type="match status" value="1"/>
</dbReference>
<dbReference type="FunFam" id="3.30.505.10:FF:000016">
    <property type="entry name" value="B-cell linker protein isoform 2"/>
    <property type="match status" value="1"/>
</dbReference>
<name>A0A9R0B833_CYPCA</name>
<dbReference type="AlphaFoldDB" id="A0A9R0B833"/>
<dbReference type="InterPro" id="IPR051751">
    <property type="entry name" value="Immunoreceptor_sig_adapters"/>
</dbReference>
<feature type="compositionally biased region" description="Acidic residues" evidence="3">
    <location>
        <begin position="274"/>
        <end position="292"/>
    </location>
</feature>